<dbReference type="Pfam" id="PF13561">
    <property type="entry name" value="adh_short_C2"/>
    <property type="match status" value="1"/>
</dbReference>
<evidence type="ECO:0000256" key="3">
    <source>
        <dbReference type="ARBA" id="ARBA00023002"/>
    </source>
</evidence>
<dbReference type="PANTHER" id="PTHR43618">
    <property type="entry name" value="7-ALPHA-HYDROXYSTEROID DEHYDROGENASE"/>
    <property type="match status" value="1"/>
</dbReference>
<comment type="similarity">
    <text evidence="1">Belongs to the short-chain dehydrogenases/reductases (SDR) family.</text>
</comment>
<dbReference type="Pfam" id="PF00106">
    <property type="entry name" value="adh_short"/>
    <property type="match status" value="1"/>
</dbReference>
<protein>
    <submittedName>
        <fullName evidence="4">Uncharacterized protein</fullName>
    </submittedName>
</protein>
<sequence>MAAEAKAQVELLDVQSLFSLEGKVVVITGSSRGLGLHAASAQSGCSKVYITSRKVEACQTACDALNDLPNKRAGARAISVPADSSKVEGVEDLLRQVKETTDHVDILFANAGATWGEKFDTHPDKAFGKVMDLNVKSVFNTIRLWVISAQCGHRCEWLSTSPEQGLMDMYGGEEAMAKMNPDQRLGKPEDIAGAVIYLSSRASGHINGACLTIDGGGRWAKDSKM</sequence>
<keyword evidence="3" id="KW-0560">Oxidoreductase</keyword>
<dbReference type="InterPro" id="IPR052178">
    <property type="entry name" value="Sec_Metab_Biosynth_SDR"/>
</dbReference>
<evidence type="ECO:0000313" key="4">
    <source>
        <dbReference type="EMBL" id="MDI1487795.1"/>
    </source>
</evidence>
<accession>A0AA43QJT0</accession>
<dbReference type="PANTHER" id="PTHR43618:SF12">
    <property type="entry name" value="OXIDOREDUCTASE, SHORT-CHAIN DEHYDROGENASE_REDUCTASE FAMILY (AFU_ORTHOLOGUE AFUA_1G14540)"/>
    <property type="match status" value="1"/>
</dbReference>
<evidence type="ECO:0000256" key="2">
    <source>
        <dbReference type="ARBA" id="ARBA00022857"/>
    </source>
</evidence>
<organism evidence="4 5">
    <name type="scientific">Ramalina farinacea</name>
    <dbReference type="NCBI Taxonomy" id="258253"/>
    <lineage>
        <taxon>Eukaryota</taxon>
        <taxon>Fungi</taxon>
        <taxon>Dikarya</taxon>
        <taxon>Ascomycota</taxon>
        <taxon>Pezizomycotina</taxon>
        <taxon>Lecanoromycetes</taxon>
        <taxon>OSLEUM clade</taxon>
        <taxon>Lecanoromycetidae</taxon>
        <taxon>Lecanorales</taxon>
        <taxon>Lecanorineae</taxon>
        <taxon>Ramalinaceae</taxon>
        <taxon>Ramalina</taxon>
    </lineage>
</organism>
<dbReference type="AlphaFoldDB" id="A0AA43QJT0"/>
<evidence type="ECO:0000256" key="1">
    <source>
        <dbReference type="ARBA" id="ARBA00006484"/>
    </source>
</evidence>
<dbReference type="GO" id="GO:0016491">
    <property type="term" value="F:oxidoreductase activity"/>
    <property type="evidence" value="ECO:0007669"/>
    <property type="project" value="UniProtKB-KW"/>
</dbReference>
<keyword evidence="5" id="KW-1185">Reference proteome</keyword>
<reference evidence="4" key="1">
    <citation type="journal article" date="2023" name="Genome Biol. Evol.">
        <title>First Whole Genome Sequence and Flow Cytometry Genome Size Data for the Lichen-Forming Fungus Ramalina farinacea (Ascomycota).</title>
        <authorList>
            <person name="Llewellyn T."/>
            <person name="Mian S."/>
            <person name="Hill R."/>
            <person name="Leitch I.J."/>
            <person name="Gaya E."/>
        </authorList>
    </citation>
    <scope>NUCLEOTIDE SEQUENCE</scope>
    <source>
        <strain evidence="4">LIQ254RAFAR</strain>
    </source>
</reference>
<evidence type="ECO:0000313" key="5">
    <source>
        <dbReference type="Proteomes" id="UP001161017"/>
    </source>
</evidence>
<comment type="caution">
    <text evidence="4">The sequence shown here is derived from an EMBL/GenBank/DDBJ whole genome shotgun (WGS) entry which is preliminary data.</text>
</comment>
<dbReference type="Gene3D" id="3.40.50.720">
    <property type="entry name" value="NAD(P)-binding Rossmann-like Domain"/>
    <property type="match status" value="2"/>
</dbReference>
<keyword evidence="2" id="KW-0521">NADP</keyword>
<dbReference type="EMBL" id="JAPUFD010000006">
    <property type="protein sequence ID" value="MDI1487795.1"/>
    <property type="molecule type" value="Genomic_DNA"/>
</dbReference>
<gene>
    <name evidence="4" type="ORF">OHK93_007067</name>
</gene>
<dbReference type="InterPro" id="IPR036291">
    <property type="entry name" value="NAD(P)-bd_dom_sf"/>
</dbReference>
<dbReference type="Proteomes" id="UP001161017">
    <property type="component" value="Unassembled WGS sequence"/>
</dbReference>
<dbReference type="PRINTS" id="PR00081">
    <property type="entry name" value="GDHRDH"/>
</dbReference>
<name>A0AA43QJT0_9LECA</name>
<dbReference type="SUPFAM" id="SSF51735">
    <property type="entry name" value="NAD(P)-binding Rossmann-fold domains"/>
    <property type="match status" value="1"/>
</dbReference>
<dbReference type="InterPro" id="IPR002347">
    <property type="entry name" value="SDR_fam"/>
</dbReference>
<proteinExistence type="inferred from homology"/>